<reference evidence="2 3" key="1">
    <citation type="submission" date="2019-02" db="EMBL/GenBank/DDBJ databases">
        <title>Deep-cultivation of Planctomycetes and their phenomic and genomic characterization uncovers novel biology.</title>
        <authorList>
            <person name="Wiegand S."/>
            <person name="Jogler M."/>
            <person name="Boedeker C."/>
            <person name="Pinto D."/>
            <person name="Vollmers J."/>
            <person name="Rivas-Marin E."/>
            <person name="Kohn T."/>
            <person name="Peeters S.H."/>
            <person name="Heuer A."/>
            <person name="Rast P."/>
            <person name="Oberbeckmann S."/>
            <person name="Bunk B."/>
            <person name="Jeske O."/>
            <person name="Meyerdierks A."/>
            <person name="Storesund J.E."/>
            <person name="Kallscheuer N."/>
            <person name="Luecker S."/>
            <person name="Lage O.M."/>
            <person name="Pohl T."/>
            <person name="Merkel B.J."/>
            <person name="Hornburger P."/>
            <person name="Mueller R.-W."/>
            <person name="Bruemmer F."/>
            <person name="Labrenz M."/>
            <person name="Spormann A.M."/>
            <person name="Op den Camp H."/>
            <person name="Overmann J."/>
            <person name="Amann R."/>
            <person name="Jetten M.S.M."/>
            <person name="Mascher T."/>
            <person name="Medema M.H."/>
            <person name="Devos D.P."/>
            <person name="Kaster A.-K."/>
            <person name="Ovreas L."/>
            <person name="Rohde M."/>
            <person name="Galperin M.Y."/>
            <person name="Jogler C."/>
        </authorList>
    </citation>
    <scope>NUCLEOTIDE SEQUENCE [LARGE SCALE GENOMIC DNA]</scope>
    <source>
        <strain evidence="2 3">Pan44</strain>
    </source>
</reference>
<dbReference type="InterPro" id="IPR036010">
    <property type="entry name" value="2Fe-2S_ferredoxin-like_sf"/>
</dbReference>
<dbReference type="InterPro" id="IPR012675">
    <property type="entry name" value="Beta-grasp_dom_sf"/>
</dbReference>
<dbReference type="EMBL" id="CP036271">
    <property type="protein sequence ID" value="QDT52542.1"/>
    <property type="molecule type" value="Genomic_DNA"/>
</dbReference>
<dbReference type="RefSeq" id="WP_145026979.1">
    <property type="nucleotide sequence ID" value="NZ_CP036271.1"/>
</dbReference>
<dbReference type="Gene3D" id="3.10.20.30">
    <property type="match status" value="1"/>
</dbReference>
<name>A0A517S8V5_9PLAN</name>
<dbReference type="SUPFAM" id="SSF54292">
    <property type="entry name" value="2Fe-2S ferredoxin-like"/>
    <property type="match status" value="1"/>
</dbReference>
<evidence type="ECO:0000313" key="3">
    <source>
        <dbReference type="Proteomes" id="UP000315700"/>
    </source>
</evidence>
<dbReference type="KEGG" id="ccos:Pan44_05540"/>
<dbReference type="InParanoid" id="A0A517S8V5"/>
<feature type="domain" description="2Fe-2S ferredoxin-type" evidence="1">
    <location>
        <begin position="2"/>
        <end position="110"/>
    </location>
</feature>
<dbReference type="GO" id="GO:0051536">
    <property type="term" value="F:iron-sulfur cluster binding"/>
    <property type="evidence" value="ECO:0007669"/>
    <property type="project" value="InterPro"/>
</dbReference>
<keyword evidence="3" id="KW-1185">Reference proteome</keyword>
<dbReference type="OrthoDB" id="9807864at2"/>
<protein>
    <submittedName>
        <fullName evidence="2">2Fe-2S ferredoxin-5</fullName>
    </submittedName>
</protein>
<dbReference type="PROSITE" id="PS51085">
    <property type="entry name" value="2FE2S_FER_2"/>
    <property type="match status" value="1"/>
</dbReference>
<dbReference type="CDD" id="cd00207">
    <property type="entry name" value="fer2"/>
    <property type="match status" value="1"/>
</dbReference>
<dbReference type="AlphaFoldDB" id="A0A517S8V5"/>
<proteinExistence type="predicted"/>
<evidence type="ECO:0000313" key="2">
    <source>
        <dbReference type="EMBL" id="QDT52542.1"/>
    </source>
</evidence>
<dbReference type="InterPro" id="IPR001041">
    <property type="entry name" value="2Fe-2S_ferredoxin-type"/>
</dbReference>
<organism evidence="2 3">
    <name type="scientific">Caulifigura coniformis</name>
    <dbReference type="NCBI Taxonomy" id="2527983"/>
    <lineage>
        <taxon>Bacteria</taxon>
        <taxon>Pseudomonadati</taxon>
        <taxon>Planctomycetota</taxon>
        <taxon>Planctomycetia</taxon>
        <taxon>Planctomycetales</taxon>
        <taxon>Planctomycetaceae</taxon>
        <taxon>Caulifigura</taxon>
    </lineage>
</organism>
<sequence length="118" mass="13310">MPKVTFVKEKKTIEVPAGSNLRKVAKRNGVQLYPVPHNYLNCLGNGLCGSCRVNVKKGEDHLSPQGFWEKFTTLVNPIWFFARIGREKTMRLACQASVNGDCEVETQPPLNDSEKFWA</sequence>
<accession>A0A517S8V5</accession>
<evidence type="ECO:0000259" key="1">
    <source>
        <dbReference type="PROSITE" id="PS51085"/>
    </source>
</evidence>
<dbReference type="Proteomes" id="UP000315700">
    <property type="component" value="Chromosome"/>
</dbReference>
<dbReference type="Pfam" id="PF00111">
    <property type="entry name" value="Fer2"/>
    <property type="match status" value="1"/>
</dbReference>
<gene>
    <name evidence="2" type="primary">fdx5</name>
    <name evidence="2" type="ORF">Pan44_05540</name>
</gene>